<sequence length="113" mass="12316">MPLGTPTPKKCVTVGRALAYRNLSFLSFATPFGKDSIPVPNASSTSKFCNLPTASGRISSPVYLRPRKRRLNKLKTSSGNVLIWVPCRSKADRKFEDAMIGLSKSISTSLVKV</sequence>
<protein>
    <submittedName>
        <fullName evidence="1">Uncharacterized protein</fullName>
    </submittedName>
</protein>
<dbReference type="EMBL" id="GBRH01264293">
    <property type="protein sequence ID" value="JAD33602.1"/>
    <property type="molecule type" value="Transcribed_RNA"/>
</dbReference>
<organism evidence="1">
    <name type="scientific">Arundo donax</name>
    <name type="common">Giant reed</name>
    <name type="synonym">Donax arundinaceus</name>
    <dbReference type="NCBI Taxonomy" id="35708"/>
    <lineage>
        <taxon>Eukaryota</taxon>
        <taxon>Viridiplantae</taxon>
        <taxon>Streptophyta</taxon>
        <taxon>Embryophyta</taxon>
        <taxon>Tracheophyta</taxon>
        <taxon>Spermatophyta</taxon>
        <taxon>Magnoliopsida</taxon>
        <taxon>Liliopsida</taxon>
        <taxon>Poales</taxon>
        <taxon>Poaceae</taxon>
        <taxon>PACMAD clade</taxon>
        <taxon>Arundinoideae</taxon>
        <taxon>Arundineae</taxon>
        <taxon>Arundo</taxon>
    </lineage>
</organism>
<name>A0A0A8ZFI5_ARUDO</name>
<reference evidence="1" key="1">
    <citation type="submission" date="2014-09" db="EMBL/GenBank/DDBJ databases">
        <authorList>
            <person name="Magalhaes I.L.F."/>
            <person name="Oliveira U."/>
            <person name="Santos F.R."/>
            <person name="Vidigal T.H.D.A."/>
            <person name="Brescovit A.D."/>
            <person name="Santos A.J."/>
        </authorList>
    </citation>
    <scope>NUCLEOTIDE SEQUENCE</scope>
    <source>
        <tissue evidence="1">Shoot tissue taken approximately 20 cm above the soil surface</tissue>
    </source>
</reference>
<dbReference type="AlphaFoldDB" id="A0A0A8ZFI5"/>
<evidence type="ECO:0000313" key="1">
    <source>
        <dbReference type="EMBL" id="JAD33602.1"/>
    </source>
</evidence>
<proteinExistence type="predicted"/>
<accession>A0A0A8ZFI5</accession>
<reference evidence="1" key="2">
    <citation type="journal article" date="2015" name="Data Brief">
        <title>Shoot transcriptome of the giant reed, Arundo donax.</title>
        <authorList>
            <person name="Barrero R.A."/>
            <person name="Guerrero F.D."/>
            <person name="Moolhuijzen P."/>
            <person name="Goolsby J.A."/>
            <person name="Tidwell J."/>
            <person name="Bellgard S.E."/>
            <person name="Bellgard M.I."/>
        </authorList>
    </citation>
    <scope>NUCLEOTIDE SEQUENCE</scope>
    <source>
        <tissue evidence="1">Shoot tissue taken approximately 20 cm above the soil surface</tissue>
    </source>
</reference>